<comment type="caution">
    <text evidence="2">The sequence shown here is derived from an EMBL/GenBank/DDBJ whole genome shotgun (WGS) entry which is preliminary data.</text>
</comment>
<keyword evidence="1" id="KW-0812">Transmembrane</keyword>
<evidence type="ECO:0000313" key="3">
    <source>
        <dbReference type="Proteomes" id="UP000034705"/>
    </source>
</evidence>
<dbReference type="EMBL" id="LCMG01000010">
    <property type="protein sequence ID" value="KKU33324.1"/>
    <property type="molecule type" value="Genomic_DNA"/>
</dbReference>
<keyword evidence="1" id="KW-1133">Transmembrane helix</keyword>
<sequence length="250" mass="28196">MKKNDLIIPSVESCNSLCQKAETEKISCQRKTCTAAFIACFLSVFAVISFLENAYYFTGTFVFLDIFYLLIIVSAVMTERVINRGEINPLVLPSSLFSRYDIFAHLVGLIQNRVSVMIRRWNRYCEMRSLGCMEPLLNEAQMHESLLSLQEETTRHVQVANILLQMEKEGDSKPQLTAPDDSLATSLEHVRELEDQIRRSLDGVEHRLHDPLSVAANVAALEKEMDQELGVVSPKLKAARAMGRKLTNGS</sequence>
<reference evidence="2 3" key="1">
    <citation type="journal article" date="2015" name="Nature">
        <title>rRNA introns, odd ribosomes, and small enigmatic genomes across a large radiation of phyla.</title>
        <authorList>
            <person name="Brown C.T."/>
            <person name="Hug L.A."/>
            <person name="Thomas B.C."/>
            <person name="Sharon I."/>
            <person name="Castelle C.J."/>
            <person name="Singh A."/>
            <person name="Wilkins M.J."/>
            <person name="Williams K.H."/>
            <person name="Banfield J.F."/>
        </authorList>
    </citation>
    <scope>NUCLEOTIDE SEQUENCE [LARGE SCALE GENOMIC DNA]</scope>
</reference>
<evidence type="ECO:0000256" key="1">
    <source>
        <dbReference type="SAM" id="Phobius"/>
    </source>
</evidence>
<evidence type="ECO:0000313" key="2">
    <source>
        <dbReference type="EMBL" id="KKU33324.1"/>
    </source>
</evidence>
<feature type="transmembrane region" description="Helical" evidence="1">
    <location>
        <begin position="33"/>
        <end position="51"/>
    </location>
</feature>
<organism evidence="2 3">
    <name type="scientific">Candidatus Uhrbacteria bacterium GW2011_GWF2_46_218</name>
    <dbReference type="NCBI Taxonomy" id="1619001"/>
    <lineage>
        <taxon>Bacteria</taxon>
        <taxon>Candidatus Uhriibacteriota</taxon>
    </lineage>
</organism>
<accession>A0A0G1PKH7</accession>
<name>A0A0G1PKH7_9BACT</name>
<proteinExistence type="predicted"/>
<keyword evidence="1" id="KW-0472">Membrane</keyword>
<protein>
    <submittedName>
        <fullName evidence="2">Uncharacterized protein</fullName>
    </submittedName>
</protein>
<gene>
    <name evidence="2" type="ORF">UX45_C0010G0009</name>
</gene>
<dbReference type="Proteomes" id="UP000034705">
    <property type="component" value="Unassembled WGS sequence"/>
</dbReference>
<feature type="transmembrane region" description="Helical" evidence="1">
    <location>
        <begin position="57"/>
        <end position="77"/>
    </location>
</feature>
<dbReference type="AlphaFoldDB" id="A0A0G1PKH7"/>